<gene>
    <name evidence="6" type="primary">LIPK</name>
</gene>
<dbReference type="GeneTree" id="ENSGT00940000160031"/>
<dbReference type="Proteomes" id="UP000007648">
    <property type="component" value="Unassembled WGS sequence"/>
</dbReference>
<proteinExistence type="inferred from homology"/>
<feature type="domain" description="Partial AB-hydrolase lipase" evidence="5">
    <location>
        <begin position="49"/>
        <end position="111"/>
    </location>
</feature>
<dbReference type="STRING" id="9305.ENSSHAP00000001730"/>
<evidence type="ECO:0000256" key="4">
    <source>
        <dbReference type="SAM" id="SignalP"/>
    </source>
</evidence>
<sequence length="414" mass="47720">MERMSPASRRRQVKMWWLLGTACFLHLAGNAHCWFTEVHPENPKARMNVSQMISHWGYPNEEYEAITQDGYILTINRIPHGKTNGPHSVQRPVVYLQHGLLMTASCWISNLPNNNLGFLLADAGYDVWLGNSRGNVWSRKHLRLSPDSKEFWSFSYDEMAKYDLPAILDLIKEKTRQKKVHYVGHSQGTTIGFVAMSTNPRVSKRIKINFALAPVSILNDIHGPTTFLAYIPKTLFKILFGEKEFLPNNFLVRFIGRDLCNHAIFSTICDDLLLSLVGFNTIKFNKSRTDIYFSQNPGGSSVQDIRHFLQTILSKRFEAYDWGNPDLNMKHYNRSTPPPYDMSKVKVPTAIWFGEKDLLSRSKDVIQLISQLPNVIHQKLIPSYNHVDFLWGNEAYFHVYSEIIAILNHYENLD</sequence>
<protein>
    <recommendedName>
        <fullName evidence="2">Lipase</fullName>
    </recommendedName>
</protein>
<dbReference type="SUPFAM" id="SSF53474">
    <property type="entry name" value="alpha/beta-Hydrolases"/>
    <property type="match status" value="1"/>
</dbReference>
<reference evidence="6 7" key="1">
    <citation type="journal article" date="2011" name="Proc. Natl. Acad. Sci. U.S.A.">
        <title>Genetic diversity and population structure of the endangered marsupial Sarcophilus harrisii (Tasmanian devil).</title>
        <authorList>
            <person name="Miller W."/>
            <person name="Hayes V.M."/>
            <person name="Ratan A."/>
            <person name="Petersen D.C."/>
            <person name="Wittekindt N.E."/>
            <person name="Miller J."/>
            <person name="Walenz B."/>
            <person name="Knight J."/>
            <person name="Qi J."/>
            <person name="Zhao F."/>
            <person name="Wang Q."/>
            <person name="Bedoya-Reina O.C."/>
            <person name="Katiyar N."/>
            <person name="Tomsho L.P."/>
            <person name="Kasson L.M."/>
            <person name="Hardie R.A."/>
            <person name="Woodbridge P."/>
            <person name="Tindall E.A."/>
            <person name="Bertelsen M.F."/>
            <person name="Dixon D."/>
            <person name="Pyecroft S."/>
            <person name="Helgen K.M."/>
            <person name="Lesk A.M."/>
            <person name="Pringle T.H."/>
            <person name="Patterson N."/>
            <person name="Zhang Y."/>
            <person name="Kreiss A."/>
            <person name="Woods G.M."/>
            <person name="Jones M.E."/>
            <person name="Schuster S.C."/>
        </authorList>
    </citation>
    <scope>NUCLEOTIDE SEQUENCE [LARGE SCALE GENOMIC DNA]</scope>
</reference>
<feature type="active site" description="Charge relay system" evidence="3">
    <location>
        <position position="386"/>
    </location>
</feature>
<accession>G3VEX6</accession>
<feature type="active site" description="Nucleophile" evidence="3">
    <location>
        <position position="186"/>
    </location>
</feature>
<keyword evidence="2" id="KW-0378">Hydrolase</keyword>
<evidence type="ECO:0000313" key="7">
    <source>
        <dbReference type="Proteomes" id="UP000007648"/>
    </source>
</evidence>
<dbReference type="InterPro" id="IPR025483">
    <property type="entry name" value="Lipase_euk"/>
</dbReference>
<dbReference type="Gene3D" id="3.40.50.1820">
    <property type="entry name" value="alpha/beta hydrolase"/>
    <property type="match status" value="1"/>
</dbReference>
<dbReference type="InterPro" id="IPR029058">
    <property type="entry name" value="AB_hydrolase_fold"/>
</dbReference>
<dbReference type="FunFam" id="3.40.50.1820:FF:000012">
    <property type="entry name" value="Lipase"/>
    <property type="match status" value="1"/>
</dbReference>
<dbReference type="Ensembl" id="ENSSHAT00000001747.2">
    <property type="protein sequence ID" value="ENSSHAP00000001730.2"/>
    <property type="gene ID" value="ENSSHAG00000001541.2"/>
</dbReference>
<reference evidence="6" key="2">
    <citation type="submission" date="2025-08" db="UniProtKB">
        <authorList>
            <consortium name="Ensembl"/>
        </authorList>
    </citation>
    <scope>IDENTIFICATION</scope>
</reference>
<dbReference type="eggNOG" id="KOG2624">
    <property type="taxonomic scope" value="Eukaryota"/>
</dbReference>
<evidence type="ECO:0000256" key="3">
    <source>
        <dbReference type="PIRSR" id="PIRSR000862-1"/>
    </source>
</evidence>
<dbReference type="GO" id="GO:0016788">
    <property type="term" value="F:hydrolase activity, acting on ester bonds"/>
    <property type="evidence" value="ECO:0007669"/>
    <property type="project" value="InterPro"/>
</dbReference>
<reference evidence="6" key="3">
    <citation type="submission" date="2025-09" db="UniProtKB">
        <authorList>
            <consortium name="Ensembl"/>
        </authorList>
    </citation>
    <scope>IDENTIFICATION</scope>
</reference>
<evidence type="ECO:0000313" key="6">
    <source>
        <dbReference type="Ensembl" id="ENSSHAP00000001730.2"/>
    </source>
</evidence>
<keyword evidence="2" id="KW-0442">Lipid degradation</keyword>
<keyword evidence="7" id="KW-1185">Reference proteome</keyword>
<dbReference type="InterPro" id="IPR006693">
    <property type="entry name" value="AB_hydrolase_lipase"/>
</dbReference>
<dbReference type="HOGENOM" id="CLU_010974_0_0_1"/>
<evidence type="ECO:0000256" key="1">
    <source>
        <dbReference type="ARBA" id="ARBA00010701"/>
    </source>
</evidence>
<feature type="chain" id="PRO_5029469518" description="Lipase" evidence="4">
    <location>
        <begin position="34"/>
        <end position="414"/>
    </location>
</feature>
<evidence type="ECO:0000256" key="2">
    <source>
        <dbReference type="PIRNR" id="PIRNR000862"/>
    </source>
</evidence>
<dbReference type="InParanoid" id="G3VEX6"/>
<comment type="similarity">
    <text evidence="1 2">Belongs to the AB hydrolase superfamily. Lipase family.</text>
</comment>
<dbReference type="PANTHER" id="PTHR11005">
    <property type="entry name" value="LYSOSOMAL ACID LIPASE-RELATED"/>
    <property type="match status" value="1"/>
</dbReference>
<evidence type="ECO:0000259" key="5">
    <source>
        <dbReference type="Pfam" id="PF04083"/>
    </source>
</evidence>
<dbReference type="Pfam" id="PF04083">
    <property type="entry name" value="Abhydro_lipase"/>
    <property type="match status" value="1"/>
</dbReference>
<organism evidence="6 7">
    <name type="scientific">Sarcophilus harrisii</name>
    <name type="common">Tasmanian devil</name>
    <name type="synonym">Sarcophilus laniarius</name>
    <dbReference type="NCBI Taxonomy" id="9305"/>
    <lineage>
        <taxon>Eukaryota</taxon>
        <taxon>Metazoa</taxon>
        <taxon>Chordata</taxon>
        <taxon>Craniata</taxon>
        <taxon>Vertebrata</taxon>
        <taxon>Euteleostomi</taxon>
        <taxon>Mammalia</taxon>
        <taxon>Metatheria</taxon>
        <taxon>Dasyuromorphia</taxon>
        <taxon>Dasyuridae</taxon>
        <taxon>Sarcophilus</taxon>
    </lineage>
</organism>
<feature type="signal peptide" evidence="4">
    <location>
        <begin position="1"/>
        <end position="33"/>
    </location>
</feature>
<feature type="active site" description="Charge relay system" evidence="3">
    <location>
        <position position="357"/>
    </location>
</feature>
<dbReference type="GO" id="GO:0016042">
    <property type="term" value="P:lipid catabolic process"/>
    <property type="evidence" value="ECO:0007669"/>
    <property type="project" value="UniProtKB-KW"/>
</dbReference>
<dbReference type="AlphaFoldDB" id="G3VEX6"/>
<keyword evidence="2" id="KW-0443">Lipid metabolism</keyword>
<keyword evidence="4" id="KW-0732">Signal</keyword>
<name>G3VEX6_SARHA</name>
<dbReference type="PIRSF" id="PIRSF000862">
    <property type="entry name" value="Steryl_ester_lip"/>
    <property type="match status" value="1"/>
</dbReference>